<dbReference type="InterPro" id="IPR005691">
    <property type="entry name" value="Tic20"/>
</dbReference>
<evidence type="ECO:0000256" key="6">
    <source>
        <dbReference type="SAM" id="Phobius"/>
    </source>
</evidence>
<feature type="transmembrane region" description="Helical" evidence="6">
    <location>
        <begin position="121"/>
        <end position="139"/>
    </location>
</feature>
<sequence>MSWQSEETVADRFFGGLAYLLPIVNAYFFGDFIFGQFPIVEQLYGPLMPLVGIYSGFGGFILFLLLYAGVAVNPQISRFIRFNVFQAILIGILLSLCRLLLQAVLPGIPGLGAITQVLRNTVFLGTLAIAGYGIIMSALGKYTDIPQLSETARIQVDRY</sequence>
<dbReference type="OrthoDB" id="558786at2"/>
<evidence type="ECO:0000256" key="2">
    <source>
        <dbReference type="ARBA" id="ARBA00009596"/>
    </source>
</evidence>
<keyword evidence="3 6" id="KW-0812">Transmembrane</keyword>
<evidence type="ECO:0000256" key="4">
    <source>
        <dbReference type="ARBA" id="ARBA00022989"/>
    </source>
</evidence>
<dbReference type="Pfam" id="PF16166">
    <property type="entry name" value="TIC20"/>
    <property type="match status" value="1"/>
</dbReference>
<accession>A0A2T1GEW4</accession>
<dbReference type="EMBL" id="PVWO01000147">
    <property type="protein sequence ID" value="PSB56064.1"/>
    <property type="molecule type" value="Genomic_DNA"/>
</dbReference>
<dbReference type="Proteomes" id="UP000238937">
    <property type="component" value="Unassembled WGS sequence"/>
</dbReference>
<dbReference type="PANTHER" id="PTHR33510:SF5">
    <property type="entry name" value="PROTEIN TIC 20-II, CHLOROPLASTIC"/>
    <property type="match status" value="1"/>
</dbReference>
<evidence type="ECO:0000256" key="5">
    <source>
        <dbReference type="ARBA" id="ARBA00023136"/>
    </source>
</evidence>
<comment type="caution">
    <text evidence="7">The sequence shown here is derived from an EMBL/GenBank/DDBJ whole genome shotgun (WGS) entry which is preliminary data.</text>
</comment>
<keyword evidence="5 6" id="KW-0472">Membrane</keyword>
<name>A0A2T1GEW4_9CYAN</name>
<dbReference type="AlphaFoldDB" id="A0A2T1GEW4"/>
<evidence type="ECO:0000256" key="3">
    <source>
        <dbReference type="ARBA" id="ARBA00022692"/>
    </source>
</evidence>
<gene>
    <name evidence="7" type="ORF">C7B77_13045</name>
</gene>
<feature type="transmembrane region" description="Helical" evidence="6">
    <location>
        <begin position="82"/>
        <end position="101"/>
    </location>
</feature>
<dbReference type="RefSeq" id="WP_106305229.1">
    <property type="nucleotide sequence ID" value="NZ_PVWO01000147.1"/>
</dbReference>
<feature type="transmembrane region" description="Helical" evidence="6">
    <location>
        <begin position="12"/>
        <end position="30"/>
    </location>
</feature>
<protein>
    <submittedName>
        <fullName evidence="7">Uncharacterized protein</fullName>
    </submittedName>
</protein>
<evidence type="ECO:0000313" key="7">
    <source>
        <dbReference type="EMBL" id="PSB56064.1"/>
    </source>
</evidence>
<evidence type="ECO:0000256" key="1">
    <source>
        <dbReference type="ARBA" id="ARBA00004141"/>
    </source>
</evidence>
<keyword evidence="4 6" id="KW-1133">Transmembrane helix</keyword>
<evidence type="ECO:0000313" key="8">
    <source>
        <dbReference type="Proteomes" id="UP000238937"/>
    </source>
</evidence>
<organism evidence="7 8">
    <name type="scientific">Chamaesiphon polymorphus CCALA 037</name>
    <dbReference type="NCBI Taxonomy" id="2107692"/>
    <lineage>
        <taxon>Bacteria</taxon>
        <taxon>Bacillati</taxon>
        <taxon>Cyanobacteriota</taxon>
        <taxon>Cyanophyceae</taxon>
        <taxon>Gomontiellales</taxon>
        <taxon>Chamaesiphonaceae</taxon>
        <taxon>Chamaesiphon</taxon>
    </lineage>
</organism>
<dbReference type="PANTHER" id="PTHR33510">
    <property type="entry name" value="PROTEIN TIC 20-II, CHLOROPLASTIC"/>
    <property type="match status" value="1"/>
</dbReference>
<reference evidence="7 8" key="1">
    <citation type="submission" date="2018-03" db="EMBL/GenBank/DDBJ databases">
        <title>The ancient ancestry and fast evolution of plastids.</title>
        <authorList>
            <person name="Moore K.R."/>
            <person name="Magnabosco C."/>
            <person name="Momper L."/>
            <person name="Gold D.A."/>
            <person name="Bosak T."/>
            <person name="Fournier G.P."/>
        </authorList>
    </citation>
    <scope>NUCLEOTIDE SEQUENCE [LARGE SCALE GENOMIC DNA]</scope>
    <source>
        <strain evidence="7 8">CCALA 037</strain>
    </source>
</reference>
<comment type="subcellular location">
    <subcellularLocation>
        <location evidence="1">Membrane</location>
        <topology evidence="1">Multi-pass membrane protein</topology>
    </subcellularLocation>
</comment>
<dbReference type="GO" id="GO:0016020">
    <property type="term" value="C:membrane"/>
    <property type="evidence" value="ECO:0007669"/>
    <property type="project" value="UniProtKB-SubCell"/>
</dbReference>
<proteinExistence type="inferred from homology"/>
<feature type="transmembrane region" description="Helical" evidence="6">
    <location>
        <begin position="50"/>
        <end position="70"/>
    </location>
</feature>
<comment type="similarity">
    <text evidence="2">Belongs to the Tic20 family.</text>
</comment>
<keyword evidence="8" id="KW-1185">Reference proteome</keyword>